<proteinExistence type="predicted"/>
<sequence>MPDKNGATIMQRYILWFSVMSGALVAGCSEASNSATEAAPSTTDDATSTGAPTTAGPTGESTETGAAPTSSGGEELGQCDPWLQDCPEGHKCMAFAPEGEGAFTGTKCTPVAANPGSLGDPCKVEDGWWSGVDDCDHGLACWDVDPADNSGQCVALCRGSEDDHGCPGSDDVCVFWVPGVAHVCLQGCDPLLQDCAEGQGCLPNWANGGQDFVCQAEYSAEEGQVFDPCEFTNACDPGLLCWGPGSALECEQDAIGCCLPFCDLKDPQCTGEGAVCTSFYEAAGSEPLPQFEDVGICVLPG</sequence>
<organism evidence="2 3">
    <name type="scientific">Nannocystis bainbridge</name>
    <dbReference type="NCBI Taxonomy" id="2995303"/>
    <lineage>
        <taxon>Bacteria</taxon>
        <taxon>Pseudomonadati</taxon>
        <taxon>Myxococcota</taxon>
        <taxon>Polyangia</taxon>
        <taxon>Nannocystales</taxon>
        <taxon>Nannocystaceae</taxon>
        <taxon>Nannocystis</taxon>
    </lineage>
</organism>
<reference evidence="2 3" key="1">
    <citation type="submission" date="2022-11" db="EMBL/GenBank/DDBJ databases">
        <title>Minimal conservation of predation-associated metabolite biosynthetic gene clusters underscores biosynthetic potential of Myxococcota including descriptions for ten novel species: Archangium lansinium sp. nov., Myxococcus landrumus sp. nov., Nannocystis bai.</title>
        <authorList>
            <person name="Ahearne A."/>
            <person name="Stevens C."/>
            <person name="Dowd S."/>
        </authorList>
    </citation>
    <scope>NUCLEOTIDE SEQUENCE [LARGE SCALE GENOMIC DNA]</scope>
    <source>
        <strain evidence="2 3">BB15-2</strain>
    </source>
</reference>
<dbReference type="RefSeq" id="WP_272087688.1">
    <property type="nucleotide sequence ID" value="NZ_JAQNDL010000002.1"/>
</dbReference>
<keyword evidence="3" id="KW-1185">Reference proteome</keyword>
<dbReference type="EMBL" id="JAQNDL010000002">
    <property type="protein sequence ID" value="MDC0719177.1"/>
    <property type="molecule type" value="Genomic_DNA"/>
</dbReference>
<gene>
    <name evidence="2" type="ORF">POL25_19900</name>
</gene>
<name>A0ABT5E341_9BACT</name>
<dbReference type="Proteomes" id="UP001221686">
    <property type="component" value="Unassembled WGS sequence"/>
</dbReference>
<dbReference type="PROSITE" id="PS51257">
    <property type="entry name" value="PROKAR_LIPOPROTEIN"/>
    <property type="match status" value="1"/>
</dbReference>
<evidence type="ECO:0000313" key="3">
    <source>
        <dbReference type="Proteomes" id="UP001221686"/>
    </source>
</evidence>
<evidence type="ECO:0000256" key="1">
    <source>
        <dbReference type="SAM" id="MobiDB-lite"/>
    </source>
</evidence>
<feature type="region of interest" description="Disordered" evidence="1">
    <location>
        <begin position="35"/>
        <end position="79"/>
    </location>
</feature>
<evidence type="ECO:0000313" key="2">
    <source>
        <dbReference type="EMBL" id="MDC0719177.1"/>
    </source>
</evidence>
<comment type="caution">
    <text evidence="2">The sequence shown here is derived from an EMBL/GenBank/DDBJ whole genome shotgun (WGS) entry which is preliminary data.</text>
</comment>
<accession>A0ABT5E341</accession>
<feature type="compositionally biased region" description="Low complexity" evidence="1">
    <location>
        <begin position="35"/>
        <end position="67"/>
    </location>
</feature>
<protein>
    <submittedName>
        <fullName evidence="2">Ribulose phosphate epimerase</fullName>
    </submittedName>
</protein>